<evidence type="ECO:0000313" key="2">
    <source>
        <dbReference type="EMBL" id="GGF49169.1"/>
    </source>
</evidence>
<gene>
    <name evidence="2" type="ORF">GCM10011366_16350</name>
</gene>
<comment type="caution">
    <text evidence="2">The sequence shown here is derived from an EMBL/GenBank/DDBJ whole genome shotgun (WGS) entry which is preliminary data.</text>
</comment>
<dbReference type="EMBL" id="BMEM01000002">
    <property type="protein sequence ID" value="GGF49169.1"/>
    <property type="molecule type" value="Genomic_DNA"/>
</dbReference>
<reference evidence="2" key="2">
    <citation type="submission" date="2020-09" db="EMBL/GenBank/DDBJ databases">
        <authorList>
            <person name="Sun Q."/>
            <person name="Zhou Y."/>
        </authorList>
    </citation>
    <scope>NUCLEOTIDE SEQUENCE</scope>
    <source>
        <strain evidence="2">CGMCC 1.12160</strain>
    </source>
</reference>
<evidence type="ECO:0000256" key="1">
    <source>
        <dbReference type="SAM" id="MobiDB-lite"/>
    </source>
</evidence>
<feature type="region of interest" description="Disordered" evidence="1">
    <location>
        <begin position="1"/>
        <end position="29"/>
    </location>
</feature>
<keyword evidence="3" id="KW-1185">Reference proteome</keyword>
<dbReference type="RefSeq" id="WP_188429720.1">
    <property type="nucleotide sequence ID" value="NZ_BAABKH010000001.1"/>
</dbReference>
<accession>A0A917F3F6</accession>
<organism evidence="2 3">
    <name type="scientific">Ornithinimicrobium tianjinense</name>
    <dbReference type="NCBI Taxonomy" id="1195761"/>
    <lineage>
        <taxon>Bacteria</taxon>
        <taxon>Bacillati</taxon>
        <taxon>Actinomycetota</taxon>
        <taxon>Actinomycetes</taxon>
        <taxon>Micrococcales</taxon>
        <taxon>Ornithinimicrobiaceae</taxon>
        <taxon>Ornithinimicrobium</taxon>
    </lineage>
</organism>
<protein>
    <submittedName>
        <fullName evidence="2">Uncharacterized protein</fullName>
    </submittedName>
</protein>
<sequence length="190" mass="21215">MSMFRRRGAEGEPVVTKPERSADDVPQGARAQLGRGEQLLASAQEDATGHWLLLTTWRLLERTEGGETQLERPWHEVDAGAWNPETWMLAASFVDGIEGRQWSLQRLTGPGMVPEVFRERTSASVVLARVVDLGPRRSARVTVRNDLRTRELVEQVLLGRGSRQDDVALAEQVLLARQELRGQVGMDPTP</sequence>
<evidence type="ECO:0000313" key="3">
    <source>
        <dbReference type="Proteomes" id="UP000605670"/>
    </source>
</evidence>
<name>A0A917F3F6_9MICO</name>
<dbReference type="Proteomes" id="UP000605670">
    <property type="component" value="Unassembled WGS sequence"/>
</dbReference>
<proteinExistence type="predicted"/>
<dbReference type="AlphaFoldDB" id="A0A917F3F6"/>
<reference evidence="2" key="1">
    <citation type="journal article" date="2014" name="Int. J. Syst. Evol. Microbiol.">
        <title>Complete genome sequence of Corynebacterium casei LMG S-19264T (=DSM 44701T), isolated from a smear-ripened cheese.</title>
        <authorList>
            <consortium name="US DOE Joint Genome Institute (JGI-PGF)"/>
            <person name="Walter F."/>
            <person name="Albersmeier A."/>
            <person name="Kalinowski J."/>
            <person name="Ruckert C."/>
        </authorList>
    </citation>
    <scope>NUCLEOTIDE SEQUENCE</scope>
    <source>
        <strain evidence="2">CGMCC 1.12160</strain>
    </source>
</reference>